<dbReference type="EMBL" id="CAAALY010082359">
    <property type="protein sequence ID" value="VEL26737.1"/>
    <property type="molecule type" value="Genomic_DNA"/>
</dbReference>
<evidence type="ECO:0000313" key="3">
    <source>
        <dbReference type="Proteomes" id="UP000784294"/>
    </source>
</evidence>
<protein>
    <submittedName>
        <fullName evidence="2">Uncharacterized protein</fullName>
    </submittedName>
</protein>
<proteinExistence type="predicted"/>
<reference evidence="2" key="1">
    <citation type="submission" date="2018-11" db="EMBL/GenBank/DDBJ databases">
        <authorList>
            <consortium name="Pathogen Informatics"/>
        </authorList>
    </citation>
    <scope>NUCLEOTIDE SEQUENCE</scope>
</reference>
<gene>
    <name evidence="2" type="ORF">PXEA_LOCUS20177</name>
</gene>
<feature type="compositionally biased region" description="Polar residues" evidence="1">
    <location>
        <begin position="11"/>
        <end position="24"/>
    </location>
</feature>
<comment type="caution">
    <text evidence="2">The sequence shown here is derived from an EMBL/GenBank/DDBJ whole genome shotgun (WGS) entry which is preliminary data.</text>
</comment>
<evidence type="ECO:0000313" key="2">
    <source>
        <dbReference type="EMBL" id="VEL26737.1"/>
    </source>
</evidence>
<dbReference type="Proteomes" id="UP000784294">
    <property type="component" value="Unassembled WGS sequence"/>
</dbReference>
<sequence length="217" mass="23902">MGAEVGKDTELSFQQFNTESQSPAASAVPRLRRQIVGMGQPISGVPGTIFEAATEENESNAKRLPDQEETGSCAIVSRVRNATAGSLTCVRNGVVGEIRRGLVRRRFSGLSKNARLRLYNRRSESIYEPINSEDSQSDPQYTGSSLDFRLSGFCSTPASHLVKPSVNLRQHLQRRQQQLGPDATMSNGPADPVSQHCVLTSINEQPYLTSFYEQDIR</sequence>
<feature type="region of interest" description="Disordered" evidence="1">
    <location>
        <begin position="1"/>
        <end position="27"/>
    </location>
</feature>
<accession>A0A3S5BJN8</accession>
<keyword evidence="3" id="KW-1185">Reference proteome</keyword>
<feature type="compositionally biased region" description="Basic and acidic residues" evidence="1">
    <location>
        <begin position="1"/>
        <end position="10"/>
    </location>
</feature>
<name>A0A3S5BJN8_9PLAT</name>
<dbReference type="AlphaFoldDB" id="A0A3S5BJN8"/>
<organism evidence="2 3">
    <name type="scientific">Protopolystoma xenopodis</name>
    <dbReference type="NCBI Taxonomy" id="117903"/>
    <lineage>
        <taxon>Eukaryota</taxon>
        <taxon>Metazoa</taxon>
        <taxon>Spiralia</taxon>
        <taxon>Lophotrochozoa</taxon>
        <taxon>Platyhelminthes</taxon>
        <taxon>Monogenea</taxon>
        <taxon>Polyopisthocotylea</taxon>
        <taxon>Polystomatidea</taxon>
        <taxon>Polystomatidae</taxon>
        <taxon>Protopolystoma</taxon>
    </lineage>
</organism>
<evidence type="ECO:0000256" key="1">
    <source>
        <dbReference type="SAM" id="MobiDB-lite"/>
    </source>
</evidence>